<evidence type="ECO:0000313" key="2">
    <source>
        <dbReference type="EMBL" id="ARJ57107.1"/>
    </source>
</evidence>
<keyword evidence="1" id="KW-0812">Transmembrane</keyword>
<feature type="transmembrane region" description="Helical" evidence="1">
    <location>
        <begin position="82"/>
        <end position="107"/>
    </location>
</feature>
<name>A0A1W6BYE0_9BACT</name>
<proteinExistence type="predicted"/>
<evidence type="ECO:0000256" key="1">
    <source>
        <dbReference type="SAM" id="Phobius"/>
    </source>
</evidence>
<gene>
    <name evidence="2" type="ORF">CCUN_1524</name>
</gene>
<dbReference type="AlphaFoldDB" id="A0A1W6BYE0"/>
<dbReference type="Proteomes" id="UP000192902">
    <property type="component" value="Chromosome"/>
</dbReference>
<accession>A0A1W6BYE0</accession>
<keyword evidence="1" id="KW-0472">Membrane</keyword>
<keyword evidence="1" id="KW-1133">Transmembrane helix</keyword>
<feature type="transmembrane region" description="Helical" evidence="1">
    <location>
        <begin position="21"/>
        <end position="39"/>
    </location>
</feature>
<dbReference type="EMBL" id="CP020867">
    <property type="protein sequence ID" value="ARJ57107.1"/>
    <property type="molecule type" value="Genomic_DNA"/>
</dbReference>
<evidence type="ECO:0000313" key="3">
    <source>
        <dbReference type="Proteomes" id="UP000192902"/>
    </source>
</evidence>
<dbReference type="RefSeq" id="WP_027305992.1">
    <property type="nucleotide sequence ID" value="NZ_CP020867.1"/>
</dbReference>
<dbReference type="KEGG" id="ccun:CCUN_1524"/>
<dbReference type="STRING" id="1121267.CCUN_1524"/>
<sequence>MNEMNDLSPYLHNIIESAMECATRPYLIICMIATLIVYFYNRNTTFFGVLTILEALVWLEIKDMQYTHMIAEILDKNEKLLLIRNALALFFLLLFLVFLLLWLFYIVKFANL</sequence>
<organism evidence="2 3">
    <name type="scientific">Campylobacter cuniculorum DSM 23162 = LMG 24588</name>
    <dbReference type="NCBI Taxonomy" id="1121267"/>
    <lineage>
        <taxon>Bacteria</taxon>
        <taxon>Pseudomonadati</taxon>
        <taxon>Campylobacterota</taxon>
        <taxon>Epsilonproteobacteria</taxon>
        <taxon>Campylobacterales</taxon>
        <taxon>Campylobacteraceae</taxon>
        <taxon>Campylobacter</taxon>
    </lineage>
</organism>
<protein>
    <submittedName>
        <fullName evidence="2">Uncharacterized protein</fullName>
    </submittedName>
</protein>
<reference evidence="2 3" key="1">
    <citation type="submission" date="2017-04" db="EMBL/GenBank/DDBJ databases">
        <title>Complete genome sequence of the Campylobacter cuniculorum type strain LMG24588.</title>
        <authorList>
            <person name="Miller W.G."/>
            <person name="Yee E."/>
            <person name="Revez J."/>
            <person name="Bono J.L."/>
            <person name="Rossi M."/>
        </authorList>
    </citation>
    <scope>NUCLEOTIDE SEQUENCE [LARGE SCALE GENOMIC DNA]</scope>
    <source>
        <strain evidence="2 3">LMG 24588</strain>
    </source>
</reference>
<feature type="transmembrane region" description="Helical" evidence="1">
    <location>
        <begin position="45"/>
        <end position="61"/>
    </location>
</feature>